<dbReference type="InterPro" id="IPR026694">
    <property type="entry name" value="CUSTOS"/>
</dbReference>
<evidence type="ECO:0000313" key="2">
    <source>
        <dbReference type="Proteomes" id="UP001166674"/>
    </source>
</evidence>
<accession>A0AA41ND76</accession>
<sequence length="76" mass="8351">MPAWGLEQHPRGAENPRGGRGLCSWRLSMEHAANNKLPASQLSLRRPVQAQLDRDDSAFQVECGLGIINGNLLELC</sequence>
<dbReference type="EMBL" id="JAATJV010421649">
    <property type="protein sequence ID" value="MBZ3888217.1"/>
    <property type="molecule type" value="Genomic_DNA"/>
</dbReference>
<dbReference type="AlphaFoldDB" id="A0AA41ND76"/>
<organism evidence="1 2">
    <name type="scientific">Sciurus carolinensis</name>
    <name type="common">Eastern gray squirrel</name>
    <dbReference type="NCBI Taxonomy" id="30640"/>
    <lineage>
        <taxon>Eukaryota</taxon>
        <taxon>Metazoa</taxon>
        <taxon>Chordata</taxon>
        <taxon>Craniata</taxon>
        <taxon>Vertebrata</taxon>
        <taxon>Euteleostomi</taxon>
        <taxon>Mammalia</taxon>
        <taxon>Eutheria</taxon>
        <taxon>Euarchontoglires</taxon>
        <taxon>Glires</taxon>
        <taxon>Rodentia</taxon>
        <taxon>Sciuromorpha</taxon>
        <taxon>Sciuridae</taxon>
        <taxon>Sciurinae</taxon>
        <taxon>Sciurini</taxon>
        <taxon>Sciurus</taxon>
    </lineage>
</organism>
<keyword evidence="2" id="KW-1185">Reference proteome</keyword>
<comment type="caution">
    <text evidence="1">The sequence shown here is derived from an EMBL/GenBank/DDBJ whole genome shotgun (WGS) entry which is preliminary data.</text>
</comment>
<evidence type="ECO:0000313" key="1">
    <source>
        <dbReference type="EMBL" id="MBZ3888217.1"/>
    </source>
</evidence>
<protein>
    <submittedName>
        <fullName evidence="1">Uncharacterized protein</fullName>
    </submittedName>
</protein>
<reference evidence="1" key="1">
    <citation type="submission" date="2020-03" db="EMBL/GenBank/DDBJ databases">
        <title>Studies in the Genomics of Life Span.</title>
        <authorList>
            <person name="Glass D."/>
        </authorList>
    </citation>
    <scope>NUCLEOTIDE SEQUENCE</scope>
    <source>
        <strain evidence="1">SUZIE</strain>
        <tissue evidence="1">Muscle</tissue>
    </source>
</reference>
<gene>
    <name evidence="1" type="ORF">SUZIE_196850</name>
</gene>
<name>A0AA41ND76_SCICA</name>
<dbReference type="GO" id="GO:0016055">
    <property type="term" value="P:Wnt signaling pathway"/>
    <property type="evidence" value="ECO:0007669"/>
    <property type="project" value="InterPro"/>
</dbReference>
<proteinExistence type="predicted"/>
<dbReference type="Proteomes" id="UP001166674">
    <property type="component" value="Unassembled WGS sequence"/>
</dbReference>
<dbReference type="Pfam" id="PF23999">
    <property type="entry name" value="CUSTOS"/>
    <property type="match status" value="1"/>
</dbReference>